<sequence>MRWAERRLWSHLTEMPTIVASSVLAGWRGFAFQEIEVPPEGRFDSQQALITLSKTCGPMKVRRGSARAAFLDHPTDPVLSLPGHEAAGAWRGVQRGLHLMIEPEAIERFTGRVYREGAFCRLEGRQPAIENLLRALHIDMGTGHPSGAILGESIVSALIHHLLAGDDVGSAAGLHQPSAPTDVQRLREWIEANLAESISLNAMANEVGVSIRHLCRTFQAATGHSPYKYILVRRVERAKQLIGAGQLSLQEIAAEVGFAHQAHMTDTFRKIVGASPLHFRNRT</sequence>
<dbReference type="SUPFAM" id="SSF46689">
    <property type="entry name" value="Homeodomain-like"/>
    <property type="match status" value="2"/>
</dbReference>
<dbReference type="PANTHER" id="PTHR46796">
    <property type="entry name" value="HTH-TYPE TRANSCRIPTIONAL ACTIVATOR RHAS-RELATED"/>
    <property type="match status" value="1"/>
</dbReference>
<dbReference type="SMART" id="SM00342">
    <property type="entry name" value="HTH_ARAC"/>
    <property type="match status" value="1"/>
</dbReference>
<dbReference type="EMBL" id="JAUSWL010000028">
    <property type="protein sequence ID" value="MDQ0547504.1"/>
    <property type="molecule type" value="Genomic_DNA"/>
</dbReference>
<comment type="caution">
    <text evidence="5">The sequence shown here is derived from an EMBL/GenBank/DDBJ whole genome shotgun (WGS) entry which is preliminary data.</text>
</comment>
<dbReference type="InterPro" id="IPR018060">
    <property type="entry name" value="HTH_AraC"/>
</dbReference>
<dbReference type="Pfam" id="PF12833">
    <property type="entry name" value="HTH_18"/>
    <property type="match status" value="1"/>
</dbReference>
<dbReference type="Proteomes" id="UP001223420">
    <property type="component" value="Unassembled WGS sequence"/>
</dbReference>
<evidence type="ECO:0000313" key="6">
    <source>
        <dbReference type="Proteomes" id="UP001223420"/>
    </source>
</evidence>
<name>A0AAJ1TZM7_9HYPH</name>
<evidence type="ECO:0000256" key="2">
    <source>
        <dbReference type="ARBA" id="ARBA00023125"/>
    </source>
</evidence>
<protein>
    <submittedName>
        <fullName evidence="5">AraC-like DNA-binding protein</fullName>
    </submittedName>
</protein>
<proteinExistence type="predicted"/>
<feature type="domain" description="HTH araC/xylS-type" evidence="4">
    <location>
        <begin position="184"/>
        <end position="282"/>
    </location>
</feature>
<dbReference type="Gene3D" id="1.10.10.60">
    <property type="entry name" value="Homeodomain-like"/>
    <property type="match status" value="2"/>
</dbReference>
<keyword evidence="1" id="KW-0805">Transcription regulation</keyword>
<accession>A0AAJ1TZM7</accession>
<evidence type="ECO:0000313" key="5">
    <source>
        <dbReference type="EMBL" id="MDQ0547504.1"/>
    </source>
</evidence>
<dbReference type="InterPro" id="IPR050204">
    <property type="entry name" value="AraC_XylS_family_regulators"/>
</dbReference>
<organism evidence="5 6">
    <name type="scientific">Methylobacterium brachiatum</name>
    <dbReference type="NCBI Taxonomy" id="269660"/>
    <lineage>
        <taxon>Bacteria</taxon>
        <taxon>Pseudomonadati</taxon>
        <taxon>Pseudomonadota</taxon>
        <taxon>Alphaproteobacteria</taxon>
        <taxon>Hyphomicrobiales</taxon>
        <taxon>Methylobacteriaceae</taxon>
        <taxon>Methylobacterium</taxon>
    </lineage>
</organism>
<evidence type="ECO:0000259" key="4">
    <source>
        <dbReference type="PROSITE" id="PS01124"/>
    </source>
</evidence>
<dbReference type="RefSeq" id="WP_230368568.1">
    <property type="nucleotide sequence ID" value="NZ_JAJALK010000039.1"/>
</dbReference>
<gene>
    <name evidence="5" type="ORF">QO001_006463</name>
</gene>
<dbReference type="GO" id="GO:0003700">
    <property type="term" value="F:DNA-binding transcription factor activity"/>
    <property type="evidence" value="ECO:0007669"/>
    <property type="project" value="InterPro"/>
</dbReference>
<evidence type="ECO:0000256" key="3">
    <source>
        <dbReference type="ARBA" id="ARBA00023163"/>
    </source>
</evidence>
<dbReference type="GO" id="GO:0043565">
    <property type="term" value="F:sequence-specific DNA binding"/>
    <property type="evidence" value="ECO:0007669"/>
    <property type="project" value="InterPro"/>
</dbReference>
<dbReference type="InterPro" id="IPR009057">
    <property type="entry name" value="Homeodomain-like_sf"/>
</dbReference>
<reference evidence="5" key="1">
    <citation type="submission" date="2023-07" db="EMBL/GenBank/DDBJ databases">
        <title>Genomic Encyclopedia of Type Strains, Phase IV (KMG-IV): sequencing the most valuable type-strain genomes for metagenomic binning, comparative biology and taxonomic classification.</title>
        <authorList>
            <person name="Goeker M."/>
        </authorList>
    </citation>
    <scope>NUCLEOTIDE SEQUENCE</scope>
    <source>
        <strain evidence="5">DSM 19569</strain>
    </source>
</reference>
<dbReference type="AlphaFoldDB" id="A0AAJ1TZM7"/>
<evidence type="ECO:0000256" key="1">
    <source>
        <dbReference type="ARBA" id="ARBA00023015"/>
    </source>
</evidence>
<keyword evidence="3" id="KW-0804">Transcription</keyword>
<keyword evidence="2 5" id="KW-0238">DNA-binding</keyword>
<dbReference type="PROSITE" id="PS01124">
    <property type="entry name" value="HTH_ARAC_FAMILY_2"/>
    <property type="match status" value="1"/>
</dbReference>